<dbReference type="InterPro" id="IPR003660">
    <property type="entry name" value="HAMP_dom"/>
</dbReference>
<dbReference type="EMBL" id="JAGGLV010000004">
    <property type="protein sequence ID" value="MBP2111581.1"/>
    <property type="molecule type" value="Genomic_DNA"/>
</dbReference>
<keyword evidence="5 9" id="KW-0812">Transmembrane</keyword>
<evidence type="ECO:0000313" key="11">
    <source>
        <dbReference type="EMBL" id="MBP2111581.1"/>
    </source>
</evidence>
<reference evidence="11 12" key="1">
    <citation type="submission" date="2021-03" db="EMBL/GenBank/DDBJ databases">
        <title>Genomic Encyclopedia of Type Strains, Phase IV (KMG-IV): sequencing the most valuable type-strain genomes for metagenomic binning, comparative biology and taxonomic classification.</title>
        <authorList>
            <person name="Goeker M."/>
        </authorList>
    </citation>
    <scope>NUCLEOTIDE SEQUENCE [LARGE SCALE GENOMIC DNA]</scope>
    <source>
        <strain evidence="11 12">DSM 101953</strain>
    </source>
</reference>
<dbReference type="Gene3D" id="3.30.565.10">
    <property type="entry name" value="Histidine kinase-like ATPase, C-terminal domain"/>
    <property type="match status" value="1"/>
</dbReference>
<feature type="domain" description="HAMP" evidence="10">
    <location>
        <begin position="315"/>
        <end position="368"/>
    </location>
</feature>
<dbReference type="PANTHER" id="PTHR34220">
    <property type="entry name" value="SENSOR HISTIDINE KINASE YPDA"/>
    <property type="match status" value="1"/>
</dbReference>
<evidence type="ECO:0000313" key="12">
    <source>
        <dbReference type="Proteomes" id="UP000773462"/>
    </source>
</evidence>
<gene>
    <name evidence="11" type="ORF">J2Z70_001722</name>
</gene>
<organism evidence="11 12">
    <name type="scientific">Paenibacillus silagei</name>
    <dbReference type="NCBI Taxonomy" id="1670801"/>
    <lineage>
        <taxon>Bacteria</taxon>
        <taxon>Bacillati</taxon>
        <taxon>Bacillota</taxon>
        <taxon>Bacilli</taxon>
        <taxon>Bacillales</taxon>
        <taxon>Paenibacillaceae</taxon>
        <taxon>Paenibacillus</taxon>
    </lineage>
</organism>
<keyword evidence="12" id="KW-1185">Reference proteome</keyword>
<keyword evidence="8" id="KW-0175">Coiled coil</keyword>
<evidence type="ECO:0000256" key="9">
    <source>
        <dbReference type="SAM" id="Phobius"/>
    </source>
</evidence>
<comment type="caution">
    <text evidence="11">The sequence shown here is derived from an EMBL/GenBank/DDBJ whole genome shotgun (WGS) entry which is preliminary data.</text>
</comment>
<feature type="coiled-coil region" evidence="8">
    <location>
        <begin position="346"/>
        <end position="380"/>
    </location>
</feature>
<dbReference type="Pfam" id="PF02743">
    <property type="entry name" value="dCache_1"/>
    <property type="match status" value="1"/>
</dbReference>
<dbReference type="PROSITE" id="PS50885">
    <property type="entry name" value="HAMP"/>
    <property type="match status" value="1"/>
</dbReference>
<feature type="transmembrane region" description="Helical" evidence="9">
    <location>
        <begin position="293"/>
        <end position="313"/>
    </location>
</feature>
<evidence type="ECO:0000256" key="7">
    <source>
        <dbReference type="ARBA" id="ARBA00023136"/>
    </source>
</evidence>
<keyword evidence="11" id="KW-0418">Kinase</keyword>
<evidence type="ECO:0000256" key="6">
    <source>
        <dbReference type="ARBA" id="ARBA00022989"/>
    </source>
</evidence>
<proteinExistence type="predicted"/>
<dbReference type="Gene3D" id="6.10.340.10">
    <property type="match status" value="1"/>
</dbReference>
<keyword evidence="2" id="KW-1003">Cell membrane</keyword>
<keyword evidence="3" id="KW-0597">Phosphoprotein</keyword>
<evidence type="ECO:0000256" key="5">
    <source>
        <dbReference type="ARBA" id="ARBA00022692"/>
    </source>
</evidence>
<sequence>MATIVQKLRGGRVQASLQTKFFFTFMLLLLIVLGCFLVYVNYMVIQPLKDKTENEMKLAAAQVSDQLNLYINNQNQLSQRILSNKEVFTLLSAGDYSQLTLEGLTRSRRLKDIMFQALGPSLNIEDMMIYDLTGERVASYIGYADSPASLRPFLEESSNLPTWNASGYALYRQGADAISFVRAIRNQNGQVFGYLAVQLDQRYLNRSAAGLAGGKVYIMDQDQRLVSSSPALREGEKVPEFAASPSESAVANGIYLSSGQNYVAYHRSAKTGWTTYVLNPRNVVLGPVNSVKYISILLITALILFSFIFIYFSTRNLLLPIRKLRSQILRMNYSNLNMKTGPRTHNNELIQLNSAFQELLERLQESIEREKLALHEEVKSRNSALQAQIAPHFIHNVLYLISIAAQEGKNSVVTEMCKHLSDSLRYIVSSPYQHVALTEELKHTQHYLSLIQHNFEDDLEWEIDGDGGLEQIELPRLVIQPFVENCIEHAFKNTDPPWRIEVRVKVYNGLWAIEIRDNGEGFAPGRIREILDNIEDSDSGVNELRHDTSGIGNMGIVNTVNRLKLMYRNRLFFNIYNHLDGEKGATVQIIASMSKDFY</sequence>
<keyword evidence="4 11" id="KW-0808">Transferase</keyword>
<evidence type="ECO:0000256" key="4">
    <source>
        <dbReference type="ARBA" id="ARBA00022679"/>
    </source>
</evidence>
<evidence type="ECO:0000256" key="1">
    <source>
        <dbReference type="ARBA" id="ARBA00004651"/>
    </source>
</evidence>
<dbReference type="PROSITE" id="PS51257">
    <property type="entry name" value="PROKAR_LIPOPROTEIN"/>
    <property type="match status" value="1"/>
</dbReference>
<dbReference type="Pfam" id="PF06580">
    <property type="entry name" value="His_kinase"/>
    <property type="match status" value="1"/>
</dbReference>
<evidence type="ECO:0000256" key="3">
    <source>
        <dbReference type="ARBA" id="ARBA00022553"/>
    </source>
</evidence>
<dbReference type="InterPro" id="IPR050640">
    <property type="entry name" value="Bact_2-comp_sensor_kinase"/>
</dbReference>
<comment type="subcellular location">
    <subcellularLocation>
        <location evidence="1">Cell membrane</location>
        <topology evidence="1">Multi-pass membrane protein</topology>
    </subcellularLocation>
</comment>
<dbReference type="RefSeq" id="WP_245368075.1">
    <property type="nucleotide sequence ID" value="NZ_JAGGLV010000004.1"/>
</dbReference>
<keyword evidence="7 9" id="KW-0472">Membrane</keyword>
<dbReference type="PANTHER" id="PTHR34220:SF7">
    <property type="entry name" value="SENSOR HISTIDINE KINASE YPDA"/>
    <property type="match status" value="1"/>
</dbReference>
<dbReference type="InterPro" id="IPR036890">
    <property type="entry name" value="HATPase_C_sf"/>
</dbReference>
<protein>
    <submittedName>
        <fullName evidence="11">Two-component system sensor histidine kinase YesM</fullName>
        <ecNumber evidence="11">2.7.13.3</ecNumber>
    </submittedName>
</protein>
<feature type="transmembrane region" description="Helical" evidence="9">
    <location>
        <begin position="21"/>
        <end position="42"/>
    </location>
</feature>
<dbReference type="SUPFAM" id="SSF55874">
    <property type="entry name" value="ATPase domain of HSP90 chaperone/DNA topoisomerase II/histidine kinase"/>
    <property type="match status" value="1"/>
</dbReference>
<dbReference type="InterPro" id="IPR010559">
    <property type="entry name" value="Sig_transdc_His_kin_internal"/>
</dbReference>
<evidence type="ECO:0000256" key="8">
    <source>
        <dbReference type="SAM" id="Coils"/>
    </source>
</evidence>
<dbReference type="InterPro" id="IPR033479">
    <property type="entry name" value="dCache_1"/>
</dbReference>
<dbReference type="GO" id="GO:0004673">
    <property type="term" value="F:protein histidine kinase activity"/>
    <property type="evidence" value="ECO:0007669"/>
    <property type="project" value="UniProtKB-EC"/>
</dbReference>
<evidence type="ECO:0000259" key="10">
    <source>
        <dbReference type="PROSITE" id="PS50885"/>
    </source>
</evidence>
<dbReference type="EC" id="2.7.13.3" evidence="11"/>
<evidence type="ECO:0000256" key="2">
    <source>
        <dbReference type="ARBA" id="ARBA00022475"/>
    </source>
</evidence>
<accession>A0ABS4NNH5</accession>
<dbReference type="Proteomes" id="UP000773462">
    <property type="component" value="Unassembled WGS sequence"/>
</dbReference>
<keyword evidence="6 9" id="KW-1133">Transmembrane helix</keyword>
<name>A0ABS4NNH5_9BACL</name>